<feature type="transmembrane region" description="Helical" evidence="6">
    <location>
        <begin position="241"/>
        <end position="261"/>
    </location>
</feature>
<feature type="compositionally biased region" description="Polar residues" evidence="5">
    <location>
        <begin position="12"/>
        <end position="26"/>
    </location>
</feature>
<feature type="transmembrane region" description="Helical" evidence="6">
    <location>
        <begin position="577"/>
        <end position="600"/>
    </location>
</feature>
<feature type="transmembrane region" description="Helical" evidence="6">
    <location>
        <begin position="434"/>
        <end position="453"/>
    </location>
</feature>
<dbReference type="PANTHER" id="PTHR23502">
    <property type="entry name" value="MAJOR FACILITATOR SUPERFAMILY"/>
    <property type="match status" value="1"/>
</dbReference>
<keyword evidence="2 6" id="KW-0812">Transmembrane</keyword>
<feature type="compositionally biased region" description="Pro residues" evidence="5">
    <location>
        <begin position="1"/>
        <end position="11"/>
    </location>
</feature>
<evidence type="ECO:0000256" key="1">
    <source>
        <dbReference type="ARBA" id="ARBA00004141"/>
    </source>
</evidence>
<dbReference type="Pfam" id="PF07690">
    <property type="entry name" value="MFS_1"/>
    <property type="match status" value="1"/>
</dbReference>
<dbReference type="Gene3D" id="1.20.1250.20">
    <property type="entry name" value="MFS general substrate transporter like domains"/>
    <property type="match status" value="1"/>
</dbReference>
<feature type="transmembrane region" description="Helical" evidence="6">
    <location>
        <begin position="303"/>
        <end position="324"/>
    </location>
</feature>
<feature type="transmembrane region" description="Helical" evidence="6">
    <location>
        <begin position="206"/>
        <end position="229"/>
    </location>
</feature>
<dbReference type="InterPro" id="IPR011701">
    <property type="entry name" value="MFS"/>
</dbReference>
<dbReference type="GO" id="GO:0015606">
    <property type="term" value="F:spermidine transmembrane transporter activity"/>
    <property type="evidence" value="ECO:0007669"/>
    <property type="project" value="TreeGrafter"/>
</dbReference>
<keyword evidence="3 6" id="KW-1133">Transmembrane helix</keyword>
<dbReference type="Proteomes" id="UP000297595">
    <property type="component" value="Unassembled WGS sequence"/>
</dbReference>
<feature type="transmembrane region" description="Helical" evidence="6">
    <location>
        <begin position="336"/>
        <end position="358"/>
    </location>
</feature>
<feature type="transmembrane region" description="Helical" evidence="6">
    <location>
        <begin position="364"/>
        <end position="384"/>
    </location>
</feature>
<comment type="caution">
    <text evidence="8">The sequence shown here is derived from an EMBL/GenBank/DDBJ whole genome shotgun (WGS) entry which is preliminary data.</text>
</comment>
<comment type="subcellular location">
    <subcellularLocation>
        <location evidence="1">Membrane</location>
        <topology evidence="1">Multi-pass membrane protein</topology>
    </subcellularLocation>
</comment>
<accession>A0A8H2HRI2</accession>
<evidence type="ECO:0000256" key="2">
    <source>
        <dbReference type="ARBA" id="ARBA00022692"/>
    </source>
</evidence>
<feature type="transmembrane region" description="Helical" evidence="6">
    <location>
        <begin position="545"/>
        <end position="570"/>
    </location>
</feature>
<dbReference type="PROSITE" id="PS00216">
    <property type="entry name" value="SUGAR_TRANSPORT_1"/>
    <property type="match status" value="1"/>
</dbReference>
<feature type="transmembrane region" description="Helical" evidence="6">
    <location>
        <begin position="273"/>
        <end position="291"/>
    </location>
</feature>
<name>A0A8H2HRI2_ORBOL</name>
<organism evidence="8 9">
    <name type="scientific">Orbilia oligospora</name>
    <name type="common">Nematode-trapping fungus</name>
    <name type="synonym">Arthrobotrys oligospora</name>
    <dbReference type="NCBI Taxonomy" id="2813651"/>
    <lineage>
        <taxon>Eukaryota</taxon>
        <taxon>Fungi</taxon>
        <taxon>Dikarya</taxon>
        <taxon>Ascomycota</taxon>
        <taxon>Pezizomycotina</taxon>
        <taxon>Orbiliomycetes</taxon>
        <taxon>Orbiliales</taxon>
        <taxon>Orbiliaceae</taxon>
        <taxon>Orbilia</taxon>
    </lineage>
</organism>
<evidence type="ECO:0000256" key="5">
    <source>
        <dbReference type="SAM" id="MobiDB-lite"/>
    </source>
</evidence>
<dbReference type="InterPro" id="IPR036259">
    <property type="entry name" value="MFS_trans_sf"/>
</dbReference>
<dbReference type="InterPro" id="IPR005829">
    <property type="entry name" value="Sugar_transporter_CS"/>
</dbReference>
<dbReference type="CDD" id="cd17323">
    <property type="entry name" value="MFS_Tpo1_MDR_like"/>
    <property type="match status" value="1"/>
</dbReference>
<dbReference type="EMBL" id="SOZJ01000003">
    <property type="protein sequence ID" value="TGJ69301.1"/>
    <property type="molecule type" value="Genomic_DNA"/>
</dbReference>
<evidence type="ECO:0000256" key="6">
    <source>
        <dbReference type="SAM" id="Phobius"/>
    </source>
</evidence>
<protein>
    <recommendedName>
        <fullName evidence="7">Major facilitator superfamily (MFS) profile domain-containing protein</fullName>
    </recommendedName>
</protein>
<evidence type="ECO:0000256" key="3">
    <source>
        <dbReference type="ARBA" id="ARBA00022989"/>
    </source>
</evidence>
<feature type="region of interest" description="Disordered" evidence="5">
    <location>
        <begin position="1"/>
        <end position="35"/>
    </location>
</feature>
<gene>
    <name evidence="8" type="ORF">EYR41_005353</name>
</gene>
<evidence type="ECO:0000313" key="8">
    <source>
        <dbReference type="EMBL" id="TGJ69301.1"/>
    </source>
</evidence>
<dbReference type="PANTHER" id="PTHR23502:SF182">
    <property type="entry name" value="POLYAMINE TRANSPORTER, PUTATIVE-RELATED"/>
    <property type="match status" value="1"/>
</dbReference>
<feature type="domain" description="Major facilitator superfamily (MFS) profile" evidence="7">
    <location>
        <begin position="208"/>
        <end position="638"/>
    </location>
</feature>
<dbReference type="SUPFAM" id="SSF103473">
    <property type="entry name" value="MFS general substrate transporter"/>
    <property type="match status" value="1"/>
</dbReference>
<evidence type="ECO:0000313" key="9">
    <source>
        <dbReference type="Proteomes" id="UP000297595"/>
    </source>
</evidence>
<reference evidence="8 9" key="1">
    <citation type="submission" date="2019-03" db="EMBL/GenBank/DDBJ databases">
        <title>Nematode-trapping fungi genome.</title>
        <authorList>
            <person name="Vidal-Diez De Ulzurrun G."/>
        </authorList>
    </citation>
    <scope>NUCLEOTIDE SEQUENCE [LARGE SCALE GENOMIC DNA]</scope>
    <source>
        <strain evidence="8 9">TWF154</strain>
    </source>
</reference>
<dbReference type="PROSITE" id="PS50850">
    <property type="entry name" value="MFS"/>
    <property type="match status" value="1"/>
</dbReference>
<dbReference type="GO" id="GO:0000297">
    <property type="term" value="F:spermine transmembrane transporter activity"/>
    <property type="evidence" value="ECO:0007669"/>
    <property type="project" value="TreeGrafter"/>
</dbReference>
<dbReference type="GO" id="GO:0005886">
    <property type="term" value="C:plasma membrane"/>
    <property type="evidence" value="ECO:0007669"/>
    <property type="project" value="TreeGrafter"/>
</dbReference>
<feature type="transmembrane region" description="Helical" evidence="6">
    <location>
        <begin position="473"/>
        <end position="497"/>
    </location>
</feature>
<evidence type="ECO:0000259" key="7">
    <source>
        <dbReference type="PROSITE" id="PS50850"/>
    </source>
</evidence>
<proteinExistence type="predicted"/>
<evidence type="ECO:0000256" key="4">
    <source>
        <dbReference type="ARBA" id="ARBA00023136"/>
    </source>
</evidence>
<feature type="transmembrane region" description="Helical" evidence="6">
    <location>
        <begin position="612"/>
        <end position="634"/>
    </location>
</feature>
<dbReference type="InterPro" id="IPR020846">
    <property type="entry name" value="MFS_dom"/>
</dbReference>
<dbReference type="GO" id="GO:0042908">
    <property type="term" value="P:xenobiotic transport"/>
    <property type="evidence" value="ECO:0007669"/>
    <property type="project" value="UniProtKB-ARBA"/>
</dbReference>
<feature type="transmembrane region" description="Helical" evidence="6">
    <location>
        <begin position="518"/>
        <end position="539"/>
    </location>
</feature>
<dbReference type="AlphaFoldDB" id="A0A8H2HRI2"/>
<dbReference type="GO" id="GO:0140115">
    <property type="term" value="P:export across plasma membrane"/>
    <property type="evidence" value="ECO:0007669"/>
    <property type="project" value="UniProtKB-ARBA"/>
</dbReference>
<sequence>MDPPYLPPPPLQVTSSGSPISCSSNDSEIRLEGPETERLSSFIDRYSPSPNLRKQLGYIFQPYPQLHSPLSTSTTGLEIEGVDSKAPAASTTGVDQGVKSVLYSTTTATTTIGVTRTSDLPAVDISPVKNYHLGALQHLKKLTPAQNIEMAAPGEINEWAGRLPLAADQHSESLESKGQLVDPADLSFDGPDDKRNARNWSLRERLYGTMVPAFACFVVSFGASVYAPAVFAVQREYGVTLTQALAGITTYVLGMAFGPLIAGPISESVGRRAVYFVALPIAGAFTLGVAYAPNLATILACRFFSAMFGASVLAVGAGTIADIWDLRGTAAALNASCLFLAMAFMGPGFGPLVGFYVIADGRHWRWTMLIMCMLILPVTILVFFARETYSKAILVAEAKKQGKIIKKPPPKEGLKLLFTVTLFRPIKMIFSEPIVCFVSLYNGFCFAVFFAFFESIPYVLLFEYRSSQRGMGNAFISLWIGVLLASIMCALFERYVYQPRRETRIAKGLPPIQPEEKLYAALVGSVLFPVGLFIWAWTARSDINVIIPLIGCVLFGWGAVATFIVTAVYLVHIYNDLLGASALGANSLVRYVMGAAFPLFTVQMYRNLGIPHAGTVLAGISVALMPLPWVIFVYGARLREKSKFINEVSGKEAEDSDSPGV</sequence>
<keyword evidence="4 6" id="KW-0472">Membrane</keyword>